<protein>
    <submittedName>
        <fullName evidence="2">(Mediterranean fruit fly) hypothetical protein</fullName>
    </submittedName>
</protein>
<dbReference type="EMBL" id="CAJHJT010000001">
    <property type="protein sequence ID" value="CAD6993004.1"/>
    <property type="molecule type" value="Genomic_DNA"/>
</dbReference>
<evidence type="ECO:0000256" key="1">
    <source>
        <dbReference type="SAM" id="SignalP"/>
    </source>
</evidence>
<feature type="signal peptide" evidence="1">
    <location>
        <begin position="1"/>
        <end position="20"/>
    </location>
</feature>
<feature type="chain" id="PRO_5032413498" evidence="1">
    <location>
        <begin position="21"/>
        <end position="74"/>
    </location>
</feature>
<keyword evidence="1" id="KW-0732">Signal</keyword>
<organism evidence="2 3">
    <name type="scientific">Ceratitis capitata</name>
    <name type="common">Mediterranean fruit fly</name>
    <name type="synonym">Tephritis capitata</name>
    <dbReference type="NCBI Taxonomy" id="7213"/>
    <lineage>
        <taxon>Eukaryota</taxon>
        <taxon>Metazoa</taxon>
        <taxon>Ecdysozoa</taxon>
        <taxon>Arthropoda</taxon>
        <taxon>Hexapoda</taxon>
        <taxon>Insecta</taxon>
        <taxon>Pterygota</taxon>
        <taxon>Neoptera</taxon>
        <taxon>Endopterygota</taxon>
        <taxon>Diptera</taxon>
        <taxon>Brachycera</taxon>
        <taxon>Muscomorpha</taxon>
        <taxon>Tephritoidea</taxon>
        <taxon>Tephritidae</taxon>
        <taxon>Ceratitis</taxon>
        <taxon>Ceratitis</taxon>
    </lineage>
</organism>
<name>A0A811U1S4_CERCA</name>
<gene>
    <name evidence="2" type="ORF">CCAP1982_LOCUS1839</name>
</gene>
<sequence>MNAFMGNVITFIIIIIICDSNSNNGSGISYSGFSKTTSKSFAGNVGFICSDISVSSRRCAVLSLPQFDIWHLNI</sequence>
<accession>A0A811U1S4</accession>
<keyword evidence="3" id="KW-1185">Reference proteome</keyword>
<comment type="caution">
    <text evidence="2">The sequence shown here is derived from an EMBL/GenBank/DDBJ whole genome shotgun (WGS) entry which is preliminary data.</text>
</comment>
<dbReference type="AlphaFoldDB" id="A0A811U1S4"/>
<dbReference type="Proteomes" id="UP000606786">
    <property type="component" value="Unassembled WGS sequence"/>
</dbReference>
<proteinExistence type="predicted"/>
<evidence type="ECO:0000313" key="3">
    <source>
        <dbReference type="Proteomes" id="UP000606786"/>
    </source>
</evidence>
<evidence type="ECO:0000313" key="2">
    <source>
        <dbReference type="EMBL" id="CAD6993004.1"/>
    </source>
</evidence>
<reference evidence="2" key="1">
    <citation type="submission" date="2020-11" db="EMBL/GenBank/DDBJ databases">
        <authorList>
            <person name="Whitehead M."/>
        </authorList>
    </citation>
    <scope>NUCLEOTIDE SEQUENCE</scope>
    <source>
        <strain evidence="2">EGII</strain>
    </source>
</reference>